<sequence length="657" mass="72741">MVLSQPKLRKHPKKSEPSGIKKERGDLKTADNSRVEQASSSGGNIVDSPQHTETPVRPTGDDSIIQDRLDGTCSPARYSDITHRNFRNYGSNDKTEPSSLSSVRSSGARSNSTTSSGEDAAGVWFKNIIIPDEETTGSGPLRRHQVRPQTGKPLVLPSINASSEGNKMNQPKAIGPRAACVIMPAGPDALPTLRSMIAGYLLSRLPQYESIEFSTHTKGMGHAWLRLRLGQYGQQDMFKWGSQVYAYLRPSPSPSIGPDLKMEVEHANGGGGFNLVEVDWVSDIDTGRVELLPAFREANNRQQLYAVIKYYFLLATECVQDGVEHHFIPINLTFVTHLEAACRALGTQTSPSGDLSENWEYTDEYASPQLPSRNDKHHRQGRLSKLPGVAKVLREASKGSDLEANKENNTEIRERTSPPSRPLTKGSVRLRDFDMRRRSQTVKSRAPESKHIGSKSKWRFHPTVSSDTDSNSSQSSSLFAPQLTGLRPLEESLALGTSSTSSTCDSLQTNEGLNISREKTRKSTHIRPKIARVGRQRSSQDDQDSRFEMRSKSMGSSSTSLNPLKRRRPSSSPEDTASSISLKKQRKTASGRIKKPKRASGDSSEGSIARAPREKRNSDRDISRRLARLEVAFEMFREQQGRRCQCGVLLEDSDVQS</sequence>
<dbReference type="OrthoDB" id="3695719at2759"/>
<organism evidence="2 3">
    <name type="scientific">Stemphylium lycopersici</name>
    <name type="common">Tomato gray leaf spot disease fungus</name>
    <name type="synonym">Thyrospora lycopersici</name>
    <dbReference type="NCBI Taxonomy" id="183478"/>
    <lineage>
        <taxon>Eukaryota</taxon>
        <taxon>Fungi</taxon>
        <taxon>Dikarya</taxon>
        <taxon>Ascomycota</taxon>
        <taxon>Pezizomycotina</taxon>
        <taxon>Dothideomycetes</taxon>
        <taxon>Pleosporomycetidae</taxon>
        <taxon>Pleosporales</taxon>
        <taxon>Pleosporineae</taxon>
        <taxon>Pleosporaceae</taxon>
        <taxon>Stemphylium</taxon>
    </lineage>
</organism>
<feature type="compositionally biased region" description="Polar residues" evidence="1">
    <location>
        <begin position="35"/>
        <end position="53"/>
    </location>
</feature>
<evidence type="ECO:0000313" key="2">
    <source>
        <dbReference type="EMBL" id="RAR14165.1"/>
    </source>
</evidence>
<name>A0A364NA20_STELY</name>
<accession>A0A364NA20</accession>
<comment type="caution">
    <text evidence="2">The sequence shown here is derived from an EMBL/GenBank/DDBJ whole genome shotgun (WGS) entry which is preliminary data.</text>
</comment>
<feature type="compositionally biased region" description="Basic residues" evidence="1">
    <location>
        <begin position="583"/>
        <end position="598"/>
    </location>
</feature>
<feature type="compositionally biased region" description="Basic and acidic residues" evidence="1">
    <location>
        <begin position="392"/>
        <end position="416"/>
    </location>
</feature>
<feature type="compositionally biased region" description="Polar residues" evidence="1">
    <location>
        <begin position="570"/>
        <end position="582"/>
    </location>
</feature>
<proteinExistence type="predicted"/>
<dbReference type="AlphaFoldDB" id="A0A364NA20"/>
<feature type="compositionally biased region" description="Basic and acidic residues" evidence="1">
    <location>
        <begin position="611"/>
        <end position="622"/>
    </location>
</feature>
<evidence type="ECO:0000256" key="1">
    <source>
        <dbReference type="SAM" id="MobiDB-lite"/>
    </source>
</evidence>
<feature type="compositionally biased region" description="Low complexity" evidence="1">
    <location>
        <begin position="98"/>
        <end position="117"/>
    </location>
</feature>
<dbReference type="Proteomes" id="UP000249619">
    <property type="component" value="Unassembled WGS sequence"/>
</dbReference>
<feature type="compositionally biased region" description="Basic and acidic residues" evidence="1">
    <location>
        <begin position="538"/>
        <end position="551"/>
    </location>
</feature>
<keyword evidence="3" id="KW-1185">Reference proteome</keyword>
<reference evidence="3" key="1">
    <citation type="submission" date="2018-05" db="EMBL/GenBank/DDBJ databases">
        <title>Draft genome sequence of Stemphylium lycopersici strain CIDEFI 213.</title>
        <authorList>
            <person name="Medina R."/>
            <person name="Franco M.E.E."/>
            <person name="Lucentini C.G."/>
            <person name="Saparrat M.C.N."/>
            <person name="Balatti P.A."/>
        </authorList>
    </citation>
    <scope>NUCLEOTIDE SEQUENCE [LARGE SCALE GENOMIC DNA]</scope>
    <source>
        <strain evidence="3">CIDEFI 213</strain>
    </source>
</reference>
<feature type="compositionally biased region" description="Low complexity" evidence="1">
    <location>
        <begin position="465"/>
        <end position="477"/>
    </location>
</feature>
<evidence type="ECO:0000313" key="3">
    <source>
        <dbReference type="Proteomes" id="UP000249619"/>
    </source>
</evidence>
<protein>
    <submittedName>
        <fullName evidence="2">Uncharacterized protein</fullName>
    </submittedName>
</protein>
<feature type="compositionally biased region" description="Basic residues" evidence="1">
    <location>
        <begin position="519"/>
        <end position="535"/>
    </location>
</feature>
<dbReference type="EMBL" id="QGDH01000025">
    <property type="protein sequence ID" value="RAR14165.1"/>
    <property type="molecule type" value="Genomic_DNA"/>
</dbReference>
<gene>
    <name evidence="2" type="ORF">DDE83_002432</name>
</gene>
<feature type="region of interest" description="Disordered" evidence="1">
    <location>
        <begin position="1"/>
        <end position="118"/>
    </location>
</feature>
<feature type="compositionally biased region" description="Polar residues" evidence="1">
    <location>
        <begin position="504"/>
        <end position="513"/>
    </location>
</feature>
<feature type="region of interest" description="Disordered" evidence="1">
    <location>
        <begin position="366"/>
        <end position="622"/>
    </location>
</feature>
<feature type="compositionally biased region" description="Basic and acidic residues" evidence="1">
    <location>
        <begin position="14"/>
        <end position="34"/>
    </location>
</feature>